<accession>A0A2M8G5Q8</accession>
<name>A0A2M8G5Q8_UNCKA</name>
<dbReference type="EMBL" id="PFQS01000116">
    <property type="protein sequence ID" value="PJC68201.1"/>
    <property type="molecule type" value="Genomic_DNA"/>
</dbReference>
<evidence type="ECO:0000313" key="1">
    <source>
        <dbReference type="EMBL" id="PJC68201.1"/>
    </source>
</evidence>
<comment type="caution">
    <text evidence="1">The sequence shown here is derived from an EMBL/GenBank/DDBJ whole genome shotgun (WGS) entry which is preliminary data.</text>
</comment>
<dbReference type="Gene3D" id="3.40.50.450">
    <property type="match status" value="1"/>
</dbReference>
<proteinExistence type="predicted"/>
<organism evidence="1 2">
    <name type="scientific">candidate division WWE3 bacterium CG_4_8_14_3_um_filter_42_11</name>
    <dbReference type="NCBI Taxonomy" id="1975076"/>
    <lineage>
        <taxon>Bacteria</taxon>
        <taxon>Katanobacteria</taxon>
    </lineage>
</organism>
<evidence type="ECO:0000313" key="2">
    <source>
        <dbReference type="Proteomes" id="UP000229438"/>
    </source>
</evidence>
<sequence length="136" mass="15481">MKIVICGSMRLSKKMLKIKEELTKLGHFVIVPRHTEKYVVLGTSDHMHNESVKNKINHDLIRQYFDEIEKSDAVLIVNDTLKDVPGYIGGNAFLEMGFAHVLNKKVYLLNPIPEMSYSDEIVAMQPIILNGDLTKI</sequence>
<gene>
    <name evidence="1" type="ORF">CO015_04870</name>
</gene>
<reference evidence="2" key="1">
    <citation type="submission" date="2017-09" db="EMBL/GenBank/DDBJ databases">
        <title>Depth-based differentiation of microbial function through sediment-hosted aquifers and enrichment of novel symbionts in the deep terrestrial subsurface.</title>
        <authorList>
            <person name="Probst A.J."/>
            <person name="Ladd B."/>
            <person name="Jarett J.K."/>
            <person name="Geller-Mcgrath D.E."/>
            <person name="Sieber C.M.K."/>
            <person name="Emerson J.B."/>
            <person name="Anantharaman K."/>
            <person name="Thomas B.C."/>
            <person name="Malmstrom R."/>
            <person name="Stieglmeier M."/>
            <person name="Klingl A."/>
            <person name="Woyke T."/>
            <person name="Ryan C.M."/>
            <person name="Banfield J.F."/>
        </authorList>
    </citation>
    <scope>NUCLEOTIDE SEQUENCE [LARGE SCALE GENOMIC DNA]</scope>
</reference>
<protein>
    <recommendedName>
        <fullName evidence="3">Maf-like protein</fullName>
    </recommendedName>
</protein>
<dbReference type="AlphaFoldDB" id="A0A2M8G5Q8"/>
<evidence type="ECO:0008006" key="3">
    <source>
        <dbReference type="Google" id="ProtNLM"/>
    </source>
</evidence>
<dbReference type="Proteomes" id="UP000229438">
    <property type="component" value="Unassembled WGS sequence"/>
</dbReference>